<accession>I0EPV6</accession>
<protein>
    <recommendedName>
        <fullName evidence="4">Outer membrane protein HomB</fullName>
    </recommendedName>
</protein>
<dbReference type="RefSeq" id="WP_014661835.1">
    <property type="nucleotide sequence ID" value="NC_017737.1"/>
</dbReference>
<evidence type="ECO:0008006" key="4">
    <source>
        <dbReference type="Google" id="ProtNLM"/>
    </source>
</evidence>
<feature type="compositionally biased region" description="Polar residues" evidence="1">
    <location>
        <begin position="102"/>
        <end position="134"/>
    </location>
</feature>
<dbReference type="AlphaFoldDB" id="I0EPV6"/>
<gene>
    <name evidence="2" type="ordered locus">HCW_08600</name>
</gene>
<dbReference type="PRINTS" id="PR01776">
    <property type="entry name" value="HPOMPFAMILY"/>
</dbReference>
<dbReference type="HOGENOM" id="CLU_017994_1_0_7"/>
<reference evidence="3" key="1">
    <citation type="submission" date="2012-04" db="EMBL/GenBank/DDBJ databases">
        <title>Complete genome sequence of Helicobacter cetorum strain MIT 00-7128.</title>
        <authorList>
            <person name="Kersulyte D."/>
            <person name="Berg D.E."/>
        </authorList>
    </citation>
    <scope>NUCLEOTIDE SEQUENCE [LARGE SCALE GENOMIC DNA]</scope>
    <source>
        <strain evidence="3">MIT 00-7128</strain>
    </source>
</reference>
<dbReference type="Proteomes" id="UP000005010">
    <property type="component" value="Chromosome"/>
</dbReference>
<evidence type="ECO:0000313" key="2">
    <source>
        <dbReference type="EMBL" id="AFI04975.1"/>
    </source>
</evidence>
<feature type="compositionally biased region" description="Low complexity" evidence="1">
    <location>
        <begin position="72"/>
        <end position="86"/>
    </location>
</feature>
<dbReference type="PATRIC" id="fig|182217.3.peg.1824"/>
<evidence type="ECO:0000256" key="1">
    <source>
        <dbReference type="SAM" id="MobiDB-lite"/>
    </source>
</evidence>
<keyword evidence="3" id="KW-1185">Reference proteome</keyword>
<sequence>MINNNKAHNLSIKNLRLLSKNACLVLVGLFAECEAHPKDGFFISVGFESGMSSVSESIQKYPIYSQNIQKPNVPTNQSSSSESNPNKNKEFKDPTQIEISAKPNTNEQKMPKPSQTNPKVEVENTSNQEATLQPSKPPQNAPIETPIPKPPSPNNQDKIFSKAKACEERTQNNNQTCAPLTNGLSPKPIFAPSDIKAPTDIPQITANQYQQTDLFTNENVVGKKFSTTNPIATHFDSQNNQIIIENYLPYDLSNVKLVIKVADSNNSQGYRDVELAIFDKIPKSSHIILNQSQISAFNDMALQNVDTQSFEFRYNGNDNPTDKQEQQTQRVLGALDKITTNIYGTFETRNGVSWNCNNQACLETPTADMAQNYVNMYLNLASTLDSSEWEQAMLNANFNFHGIDSSQTNHRDIDKQSLVDQFRQDSRDLSVRVVNDVAAYGWANPNAMAVNANIINPDANKILRGYDNENIDETYQYMLHIFFHEFGHTKGWGHDGNLTYNEYMHLGGGFASITTKTWLDLAKNDELPINYKELPENYGGAPTNGFYNVVSHINGNVQVAHNLQNNQVGGNPRNYPSYQYPTHRDPYDDCNPRLYNCASRAMNLNDDSQASMFNYALNTMSSTMLESVQNIQQQTFKNAMLGFNATIGYQKYFNNILGISYYAIFNYNYSKQQGLLDKTQQLGFGGGLDLLIDFINIYSGKSFKSSFGVFIGARGLYNYYKLNGTINTSKNNGNVYATTGFNYRYKHSKISLGVGIPLIKQNIKASITTQDYLGEVVLNEGYNNMHVFMNYGWVF</sequence>
<dbReference type="EMBL" id="CP003479">
    <property type="protein sequence ID" value="AFI04975.1"/>
    <property type="molecule type" value="Genomic_DNA"/>
</dbReference>
<dbReference type="InterPro" id="IPR002718">
    <property type="entry name" value="OMP_Helicobacter"/>
</dbReference>
<evidence type="ECO:0000313" key="3">
    <source>
        <dbReference type="Proteomes" id="UP000005010"/>
    </source>
</evidence>
<dbReference type="KEGG" id="hce:HCW_08600"/>
<name>I0EPV6_HELC0</name>
<feature type="region of interest" description="Disordered" evidence="1">
    <location>
        <begin position="67"/>
        <end position="158"/>
    </location>
</feature>
<feature type="compositionally biased region" description="Pro residues" evidence="1">
    <location>
        <begin position="135"/>
        <end position="153"/>
    </location>
</feature>
<proteinExistence type="predicted"/>
<organism evidence="2 3">
    <name type="scientific">Helicobacter cetorum (strain ATCC BAA-429 / MIT 00-7128)</name>
    <dbReference type="NCBI Taxonomy" id="182217"/>
    <lineage>
        <taxon>Bacteria</taxon>
        <taxon>Pseudomonadati</taxon>
        <taxon>Campylobacterota</taxon>
        <taxon>Epsilonproteobacteria</taxon>
        <taxon>Campylobacterales</taxon>
        <taxon>Helicobacteraceae</taxon>
        <taxon>Helicobacter</taxon>
    </lineage>
</organism>